<organism evidence="2 3">
    <name type="scientific">Tsukamurella tyrosinosolvens</name>
    <dbReference type="NCBI Taxonomy" id="57704"/>
    <lineage>
        <taxon>Bacteria</taxon>
        <taxon>Bacillati</taxon>
        <taxon>Actinomycetota</taxon>
        <taxon>Actinomycetes</taxon>
        <taxon>Mycobacteriales</taxon>
        <taxon>Tsukamurellaceae</taxon>
        <taxon>Tsukamurella</taxon>
    </lineage>
</organism>
<feature type="region of interest" description="Disordered" evidence="1">
    <location>
        <begin position="670"/>
        <end position="691"/>
    </location>
</feature>
<feature type="region of interest" description="Disordered" evidence="1">
    <location>
        <begin position="744"/>
        <end position="764"/>
    </location>
</feature>
<dbReference type="EMBL" id="FNSA01000003">
    <property type="protein sequence ID" value="SEC80909.1"/>
    <property type="molecule type" value="Genomic_DNA"/>
</dbReference>
<dbReference type="OrthoDB" id="4641236at2"/>
<dbReference type="AlphaFoldDB" id="A0A1H4VIH3"/>
<dbReference type="Proteomes" id="UP000182241">
    <property type="component" value="Unassembled WGS sequence"/>
</dbReference>
<reference evidence="3" key="1">
    <citation type="submission" date="2016-10" db="EMBL/GenBank/DDBJ databases">
        <authorList>
            <person name="Varghese N."/>
            <person name="Submissions S."/>
        </authorList>
    </citation>
    <scope>NUCLEOTIDE SEQUENCE [LARGE SCALE GENOMIC DNA]</scope>
    <source>
        <strain evidence="3">DSM 44234</strain>
    </source>
</reference>
<sequence>MARKRNRAPEIDPAVEQAIQPAKRLAVPSRSLLDLNVPNAMLASVGSTAAVFAAAPFNPAIGAGAAAVFTAGVGMRMRGRTLSQWVRLRRSRQAAPQKAMLVSRDNVGIVFDGVSATAMVEITPRPWQITTVGPTGISEAPQISADVLRQQLIRHGISVSSLDVINIGYKFARPRRVAKGAGGTQTSGSADTAADVLDAMIGPVSVPLGGSTAIAVTIDLDGDAIGAAYARAVPNELPLPSGFCQTLIVAAKRVRNALAEQGFGGHLMSSQQVLDFDETVRAQLARSLEAPGWAMCGNSAGIHTRTYVPAAGHWTSESAGAWNHLQAHRQYTTLTLTPRPDGAAFAQPLMTYLVQSGEALAKASSYGLRSASGQQAAGIARALPVSERGPLLTTGAVIDDNHHLGFGIAAGGAGMFIGSRADKTRLFVAVSPAAEPLWLSGPTLFAMQMVARLSTQDLQIAVMIDDPLWQELVDHRAIPTLTLGGLDRVRADVIVCTPQWWERNRTAAAGKAVLLVTEAPAPQSSSNALEVQTADGVSEISIRADEEQHRVLWELPPMERRALLGGIDPSGASAAPREGAALRLGQVANFDDMRENGQAAVLPPISSMLPPQAPIELPEPITPEAPSGPSEVPVGGVAAPLSPIAFGEARDAVDVDAAAEPALPTFEDSGAVLIPGAAPGWTAEDESAESPADLAPVLPAEDLAGEAVPGAPVARWFPADDLPTEVLEPVAVSDDDLPTEVIPAIVEDEEPRGRHHLPGEDDAK</sequence>
<proteinExistence type="predicted"/>
<dbReference type="RefSeq" id="WP_068742766.1">
    <property type="nucleotide sequence ID" value="NZ_FNSA01000003.1"/>
</dbReference>
<gene>
    <name evidence="2" type="ORF">SAMN04489793_3242</name>
</gene>
<keyword evidence="3" id="KW-1185">Reference proteome</keyword>
<accession>A0A1H4VIH3</accession>
<evidence type="ECO:0000313" key="2">
    <source>
        <dbReference type="EMBL" id="SEC80909.1"/>
    </source>
</evidence>
<evidence type="ECO:0000313" key="3">
    <source>
        <dbReference type="Proteomes" id="UP000182241"/>
    </source>
</evidence>
<evidence type="ECO:0000256" key="1">
    <source>
        <dbReference type="SAM" id="MobiDB-lite"/>
    </source>
</evidence>
<name>A0A1H4VIH3_TSUTY</name>
<dbReference type="STRING" id="57704.SAMN04489793_3242"/>
<feature type="region of interest" description="Disordered" evidence="1">
    <location>
        <begin position="601"/>
        <end position="634"/>
    </location>
</feature>
<protein>
    <submittedName>
        <fullName evidence="2">Type VII secretion protein EccE</fullName>
    </submittedName>
</protein>